<reference evidence="2 3" key="1">
    <citation type="submission" date="2017-09" db="EMBL/GenBank/DDBJ databases">
        <title>Phase variable restriction modification systems are present in the genome sequences of periodontal pathogens Prevotella intermedia, Tannerella forsythia and Porphyromonas gingivalis.</title>
        <authorList>
            <person name="Haigh R.D."/>
            <person name="Crawford L."/>
            <person name="Ralph J."/>
            <person name="Wanford J."/>
            <person name="Vartoukian S.R."/>
            <person name="Hijazib K."/>
            <person name="Wade W."/>
            <person name="Oggioni M.R."/>
        </authorList>
    </citation>
    <scope>NUCLEOTIDE SEQUENCE [LARGE SCALE GENOMIC DNA]</scope>
    <source>
        <strain evidence="2 3">WW11663</strain>
    </source>
</reference>
<accession>A0A2A6E8Z4</accession>
<organism evidence="2 3">
    <name type="scientific">Tannerella forsythia</name>
    <name type="common">Bacteroides forsythus</name>
    <dbReference type="NCBI Taxonomy" id="28112"/>
    <lineage>
        <taxon>Bacteria</taxon>
        <taxon>Pseudomonadati</taxon>
        <taxon>Bacteroidota</taxon>
        <taxon>Bacteroidia</taxon>
        <taxon>Bacteroidales</taxon>
        <taxon>Tannerellaceae</taxon>
        <taxon>Tannerella</taxon>
    </lineage>
</organism>
<keyword evidence="1" id="KW-1133">Transmembrane helix</keyword>
<keyword evidence="1" id="KW-0472">Membrane</keyword>
<evidence type="ECO:0000256" key="1">
    <source>
        <dbReference type="SAM" id="Phobius"/>
    </source>
</evidence>
<dbReference type="EMBL" id="NSLJ01000011">
    <property type="protein sequence ID" value="PDP43991.1"/>
    <property type="molecule type" value="Genomic_DNA"/>
</dbReference>
<evidence type="ECO:0000313" key="2">
    <source>
        <dbReference type="EMBL" id="PDP43991.1"/>
    </source>
</evidence>
<dbReference type="RefSeq" id="WP_097531109.1">
    <property type="nucleotide sequence ID" value="NZ_NSLJ01000011.1"/>
</dbReference>
<name>A0A2A6E8Z4_TANFO</name>
<keyword evidence="1" id="KW-0812">Transmembrane</keyword>
<protein>
    <submittedName>
        <fullName evidence="2">Uncharacterized protein</fullName>
    </submittedName>
</protein>
<feature type="transmembrane region" description="Helical" evidence="1">
    <location>
        <begin position="104"/>
        <end position="124"/>
    </location>
</feature>
<proteinExistence type="predicted"/>
<gene>
    <name evidence="2" type="ORF">CLI86_05590</name>
</gene>
<comment type="caution">
    <text evidence="2">The sequence shown here is derived from an EMBL/GenBank/DDBJ whole genome shotgun (WGS) entry which is preliminary data.</text>
</comment>
<dbReference type="Proteomes" id="UP000219259">
    <property type="component" value="Unassembled WGS sequence"/>
</dbReference>
<dbReference type="AlphaFoldDB" id="A0A2A6E8Z4"/>
<sequence length="186" mass="21479">MQVKSYDKLYLDILKIGRKKVGEGLSYNNLKKDLIKKGYDFNNDCIELSVKQWFSDSFCHQGQEDNPYNSILDLDNHLDCNFILKGDPSLRLIEYDTSKRSKRVAILSFAVALFAIGITLFQVVTIKDVELLEKQLELQEEELQILKRFEKEYYTSTNYLDVLKTTQNDSVSSLVSSGKVNKKLCK</sequence>
<evidence type="ECO:0000313" key="3">
    <source>
        <dbReference type="Proteomes" id="UP000219259"/>
    </source>
</evidence>